<evidence type="ECO:0000256" key="4">
    <source>
        <dbReference type="ARBA" id="ARBA00022475"/>
    </source>
</evidence>
<dbReference type="Pfam" id="PF01032">
    <property type="entry name" value="FecCD"/>
    <property type="match status" value="1"/>
</dbReference>
<feature type="transmembrane region" description="Helical" evidence="8">
    <location>
        <begin position="132"/>
        <end position="150"/>
    </location>
</feature>
<keyword evidence="10" id="KW-1185">Reference proteome</keyword>
<evidence type="ECO:0000256" key="7">
    <source>
        <dbReference type="ARBA" id="ARBA00023136"/>
    </source>
</evidence>
<dbReference type="InterPro" id="IPR037294">
    <property type="entry name" value="ABC_BtuC-like"/>
</dbReference>
<feature type="transmembrane region" description="Helical" evidence="8">
    <location>
        <begin position="253"/>
        <end position="279"/>
    </location>
</feature>
<comment type="caution">
    <text evidence="9">The sequence shown here is derived from an EMBL/GenBank/DDBJ whole genome shotgun (WGS) entry which is preliminary data.</text>
</comment>
<feature type="transmembrane region" description="Helical" evidence="8">
    <location>
        <begin position="320"/>
        <end position="338"/>
    </location>
</feature>
<evidence type="ECO:0000256" key="5">
    <source>
        <dbReference type="ARBA" id="ARBA00022692"/>
    </source>
</evidence>
<keyword evidence="4" id="KW-1003">Cell membrane</keyword>
<feature type="transmembrane region" description="Helical" evidence="8">
    <location>
        <begin position="67"/>
        <end position="93"/>
    </location>
</feature>
<evidence type="ECO:0000256" key="8">
    <source>
        <dbReference type="SAM" id="Phobius"/>
    </source>
</evidence>
<accession>A0ABU0TRQ4</accession>
<keyword evidence="7 8" id="KW-0472">Membrane</keyword>
<evidence type="ECO:0000256" key="6">
    <source>
        <dbReference type="ARBA" id="ARBA00022989"/>
    </source>
</evidence>
<dbReference type="PANTHER" id="PTHR30472:SF1">
    <property type="entry name" value="FE(3+) DICITRATE TRANSPORT SYSTEM PERMEASE PROTEIN FECC-RELATED"/>
    <property type="match status" value="1"/>
</dbReference>
<name>A0ABU0TRQ4_MICTR</name>
<dbReference type="Proteomes" id="UP001226691">
    <property type="component" value="Unassembled WGS sequence"/>
</dbReference>
<evidence type="ECO:0000256" key="2">
    <source>
        <dbReference type="ARBA" id="ARBA00007935"/>
    </source>
</evidence>
<protein>
    <submittedName>
        <fullName evidence="9">Iron complex transport system permease protein</fullName>
    </submittedName>
</protein>
<feature type="transmembrane region" description="Helical" evidence="8">
    <location>
        <begin position="291"/>
        <end position="314"/>
    </location>
</feature>
<evidence type="ECO:0000256" key="1">
    <source>
        <dbReference type="ARBA" id="ARBA00004651"/>
    </source>
</evidence>
<feature type="transmembrane region" description="Helical" evidence="8">
    <location>
        <begin position="105"/>
        <end position="126"/>
    </location>
</feature>
<dbReference type="PANTHER" id="PTHR30472">
    <property type="entry name" value="FERRIC ENTEROBACTIN TRANSPORT SYSTEM PERMEASE PROTEIN"/>
    <property type="match status" value="1"/>
</dbReference>
<keyword evidence="5 8" id="KW-0812">Transmembrane</keyword>
<keyword evidence="3" id="KW-0813">Transport</keyword>
<gene>
    <name evidence="9" type="ORF">QE412_000920</name>
</gene>
<dbReference type="EMBL" id="JAUTBF010000001">
    <property type="protein sequence ID" value="MDQ1122347.1"/>
    <property type="molecule type" value="Genomic_DNA"/>
</dbReference>
<reference evidence="9 10" key="1">
    <citation type="submission" date="2023-07" db="EMBL/GenBank/DDBJ databases">
        <title>Functional and genomic diversity of the sorghum phyllosphere microbiome.</title>
        <authorList>
            <person name="Shade A."/>
        </authorList>
    </citation>
    <scope>NUCLEOTIDE SEQUENCE [LARGE SCALE GENOMIC DNA]</scope>
    <source>
        <strain evidence="9 10">SORGH_AS_1207</strain>
    </source>
</reference>
<feature type="transmembrane region" description="Helical" evidence="8">
    <location>
        <begin position="162"/>
        <end position="181"/>
    </location>
</feature>
<sequence length="346" mass="34599">MTLFRVPARRDFRMPQLRRRRRAAIPLLALALLAAVALSLAFGGREISFPALMDAVFSPDTSDQSAVVWGLRAPRTVVGILAGAGFAVAGALIQAVSRNPLAEPGIVGVSAGAGFAVTLAAAVWGIASPSAVAGVAFVGALLTTAVVLAIGRAGRPGGSARMLLAGVAIAAILGGLSTGIALRDTTAFTAVRNWALGSIVATGYDEARVMGLVIAAGVALAFACAPGLNALALGDELAASLGTRAAWVRGAGVVAIALTAGGATALTGGIVFLGLMVPHAMRWIVGPDQRWILATSLLAGPALVLVADVIGRLIAAPGEIPVGVVVAVVGAPVLIAMVRRREVSGL</sequence>
<proteinExistence type="inferred from homology"/>
<dbReference type="CDD" id="cd06550">
    <property type="entry name" value="TM_ABC_iron-siderophores_like"/>
    <property type="match status" value="1"/>
</dbReference>
<comment type="subcellular location">
    <subcellularLocation>
        <location evidence="1">Cell membrane</location>
        <topology evidence="1">Multi-pass membrane protein</topology>
    </subcellularLocation>
</comment>
<organism evidence="9 10">
    <name type="scientific">Microbacterium trichothecenolyticum</name>
    <name type="common">Aureobacterium trichothecenolyticum</name>
    <dbReference type="NCBI Taxonomy" id="69370"/>
    <lineage>
        <taxon>Bacteria</taxon>
        <taxon>Bacillati</taxon>
        <taxon>Actinomycetota</taxon>
        <taxon>Actinomycetes</taxon>
        <taxon>Micrococcales</taxon>
        <taxon>Microbacteriaceae</taxon>
        <taxon>Microbacterium</taxon>
    </lineage>
</organism>
<comment type="similarity">
    <text evidence="2">Belongs to the binding-protein-dependent transport system permease family. FecCD subfamily.</text>
</comment>
<keyword evidence="6 8" id="KW-1133">Transmembrane helix</keyword>
<dbReference type="InterPro" id="IPR000522">
    <property type="entry name" value="ABC_transptr_permease_BtuC"/>
</dbReference>
<evidence type="ECO:0000313" key="9">
    <source>
        <dbReference type="EMBL" id="MDQ1122347.1"/>
    </source>
</evidence>
<feature type="transmembrane region" description="Helical" evidence="8">
    <location>
        <begin position="211"/>
        <end position="233"/>
    </location>
</feature>
<evidence type="ECO:0000256" key="3">
    <source>
        <dbReference type="ARBA" id="ARBA00022448"/>
    </source>
</evidence>
<dbReference type="Gene3D" id="1.10.3470.10">
    <property type="entry name" value="ABC transporter involved in vitamin B12 uptake, BtuC"/>
    <property type="match status" value="1"/>
</dbReference>
<dbReference type="SUPFAM" id="SSF81345">
    <property type="entry name" value="ABC transporter involved in vitamin B12 uptake, BtuC"/>
    <property type="match status" value="1"/>
</dbReference>
<evidence type="ECO:0000313" key="10">
    <source>
        <dbReference type="Proteomes" id="UP001226691"/>
    </source>
</evidence>